<evidence type="ECO:0000256" key="1">
    <source>
        <dbReference type="ARBA" id="ARBA00018672"/>
    </source>
</evidence>
<dbReference type="Pfam" id="PF00072">
    <property type="entry name" value="Response_reg"/>
    <property type="match status" value="1"/>
</dbReference>
<comment type="function">
    <text evidence="5">May play the central regulatory role in sporulation. It may be an element of the effector pathway responsible for the activation of sporulation genes in response to nutritional stress. Spo0A may act in concert with spo0H (a sigma factor) to control the expression of some genes that are critical to the sporulation process.</text>
</comment>
<keyword evidence="10" id="KW-1185">Reference proteome</keyword>
<keyword evidence="3" id="KW-0238">DNA-binding</keyword>
<dbReference type="PROSITE" id="PS01124">
    <property type="entry name" value="HTH_ARAC_FAMILY_2"/>
    <property type="match status" value="1"/>
</dbReference>
<dbReference type="AlphaFoldDB" id="A0AB73T1V2"/>
<dbReference type="CDD" id="cd17536">
    <property type="entry name" value="REC_YesN-like"/>
    <property type="match status" value="1"/>
</dbReference>
<dbReference type="PRINTS" id="PR00032">
    <property type="entry name" value="HTHARAC"/>
</dbReference>
<dbReference type="InterPro" id="IPR020449">
    <property type="entry name" value="Tscrpt_reg_AraC-type_HTH"/>
</dbReference>
<protein>
    <recommendedName>
        <fullName evidence="1">Stage 0 sporulation protein A homolog</fullName>
    </recommendedName>
</protein>
<evidence type="ECO:0000256" key="4">
    <source>
        <dbReference type="ARBA" id="ARBA00023163"/>
    </source>
</evidence>
<keyword evidence="4" id="KW-0804">Transcription</keyword>
<evidence type="ECO:0000259" key="7">
    <source>
        <dbReference type="PROSITE" id="PS01124"/>
    </source>
</evidence>
<keyword evidence="2" id="KW-0805">Transcription regulation</keyword>
<dbReference type="PROSITE" id="PS50110">
    <property type="entry name" value="RESPONSE_REGULATORY"/>
    <property type="match status" value="1"/>
</dbReference>
<feature type="domain" description="HTH araC/xylS-type" evidence="7">
    <location>
        <begin position="408"/>
        <end position="506"/>
    </location>
</feature>
<accession>A0AB73T1V2</accession>
<evidence type="ECO:0000256" key="2">
    <source>
        <dbReference type="ARBA" id="ARBA00023015"/>
    </source>
</evidence>
<evidence type="ECO:0000256" key="6">
    <source>
        <dbReference type="PROSITE-ProRule" id="PRU00169"/>
    </source>
</evidence>
<proteinExistence type="predicted"/>
<feature type="domain" description="Response regulatory" evidence="8">
    <location>
        <begin position="3"/>
        <end position="119"/>
    </location>
</feature>
<dbReference type="SUPFAM" id="SSF46689">
    <property type="entry name" value="Homeodomain-like"/>
    <property type="match status" value="2"/>
</dbReference>
<dbReference type="EMBL" id="QGGY01000009">
    <property type="protein sequence ID" value="PWJ74340.1"/>
    <property type="molecule type" value="Genomic_DNA"/>
</dbReference>
<dbReference type="InterPro" id="IPR011006">
    <property type="entry name" value="CheY-like_superfamily"/>
</dbReference>
<dbReference type="InterPro" id="IPR018060">
    <property type="entry name" value="HTH_AraC"/>
</dbReference>
<dbReference type="Gene3D" id="3.40.50.2300">
    <property type="match status" value="1"/>
</dbReference>
<evidence type="ECO:0000256" key="5">
    <source>
        <dbReference type="ARBA" id="ARBA00024867"/>
    </source>
</evidence>
<dbReference type="InterPro" id="IPR018062">
    <property type="entry name" value="HTH_AraC-typ_CS"/>
</dbReference>
<dbReference type="PROSITE" id="PS00041">
    <property type="entry name" value="HTH_ARAC_FAMILY_1"/>
    <property type="match status" value="1"/>
</dbReference>
<dbReference type="InterPro" id="IPR009057">
    <property type="entry name" value="Homeodomain-like_sf"/>
</dbReference>
<keyword evidence="6" id="KW-0597">Phosphoprotein</keyword>
<dbReference type="SMART" id="SM00342">
    <property type="entry name" value="HTH_ARAC"/>
    <property type="match status" value="1"/>
</dbReference>
<evidence type="ECO:0000259" key="8">
    <source>
        <dbReference type="PROSITE" id="PS50110"/>
    </source>
</evidence>
<dbReference type="Gene3D" id="1.10.10.60">
    <property type="entry name" value="Homeodomain-like"/>
    <property type="match status" value="2"/>
</dbReference>
<comment type="caution">
    <text evidence="9">The sequence shown here is derived from an EMBL/GenBank/DDBJ whole genome shotgun (WGS) entry which is preliminary data.</text>
</comment>
<dbReference type="Proteomes" id="UP000245412">
    <property type="component" value="Unassembled WGS sequence"/>
</dbReference>
<dbReference type="GO" id="GO:0000160">
    <property type="term" value="P:phosphorelay signal transduction system"/>
    <property type="evidence" value="ECO:0007669"/>
    <property type="project" value="InterPro"/>
</dbReference>
<dbReference type="InterPro" id="IPR001789">
    <property type="entry name" value="Sig_transdc_resp-reg_receiver"/>
</dbReference>
<reference evidence="9 10" key="1">
    <citation type="submission" date="2018-05" db="EMBL/GenBank/DDBJ databases">
        <authorList>
            <person name="Goeker M."/>
            <person name="Huntemann M."/>
            <person name="Clum A."/>
            <person name="Pillay M."/>
            <person name="Palaniappan K."/>
            <person name="Varghese N."/>
            <person name="Mikhailova N."/>
            <person name="Stamatis D."/>
            <person name="Reddy T."/>
            <person name="Daum C."/>
            <person name="Shapiro N."/>
            <person name="Ivanova N."/>
            <person name="Kyrpides N."/>
            <person name="Woyke T."/>
        </authorList>
    </citation>
    <scope>NUCLEOTIDE SEQUENCE [LARGE SCALE GENOMIC DNA]</scope>
    <source>
        <strain evidence="9 10">DSM 26524</strain>
    </source>
</reference>
<dbReference type="PANTHER" id="PTHR43280:SF28">
    <property type="entry name" value="HTH-TYPE TRANSCRIPTIONAL ACTIVATOR RHAS"/>
    <property type="match status" value="1"/>
</dbReference>
<sequence length="521" mass="58128">MLKIMLVDDEPWIRTSLKNKIDWSDSLQLCAEASDGYEALQLAFSLRPDIVITDVRMPGMTGIEMLKEMHLFLPDVQAIFISGYNEFEYVKSAIELSASGYVLKPIRKNELNETLSRCLEKIRKNELLKRSTQTQTDLLLKMLEVLYHQQSVSPERLNEVLTDLGFHTSYMYIMLVRFTAPDQDPESLSALLSRTAASIFSETTCTVFSVSQSIYGIFLTSSKKAKLLAGARSLIRQLSDRSGLDASVALGTEACSCKSLAGSFASAHGGLKLMHLYSSHEIILPGQDKEEGRTSLPREITSQILDSIYSRNTLDLSRALAKLKDFLAGSPSVTLSDVTHILHLLLGNILRVLCEQDENNLLADEGITLMQNLSAGSPQQEILESFCTYCQKAALAPGKATSVTATIEKARHYLDTHYAEEISLRKMAALYYLNASYFSVSFKNVTGKNFNEYLTELRIEKAKKLLSNSDRKVNQVAHAVGYEDCSYFGKTFRKLTGMTPAEYQRQALAAPDLADHRKESL</sequence>
<organism evidence="9 10">
    <name type="scientific">Murimonas intestini</name>
    <dbReference type="NCBI Taxonomy" id="1337051"/>
    <lineage>
        <taxon>Bacteria</taxon>
        <taxon>Bacillati</taxon>
        <taxon>Bacillota</taxon>
        <taxon>Clostridia</taxon>
        <taxon>Lachnospirales</taxon>
        <taxon>Lachnospiraceae</taxon>
        <taxon>Murimonas</taxon>
    </lineage>
</organism>
<dbReference type="RefSeq" id="WP_109747226.1">
    <property type="nucleotide sequence ID" value="NZ_JANKBI010000010.1"/>
</dbReference>
<dbReference type="GO" id="GO:0003700">
    <property type="term" value="F:DNA-binding transcription factor activity"/>
    <property type="evidence" value="ECO:0007669"/>
    <property type="project" value="InterPro"/>
</dbReference>
<dbReference type="SMART" id="SM00448">
    <property type="entry name" value="REC"/>
    <property type="match status" value="1"/>
</dbReference>
<evidence type="ECO:0000313" key="9">
    <source>
        <dbReference type="EMBL" id="PWJ74340.1"/>
    </source>
</evidence>
<dbReference type="GO" id="GO:0043565">
    <property type="term" value="F:sequence-specific DNA binding"/>
    <property type="evidence" value="ECO:0007669"/>
    <property type="project" value="InterPro"/>
</dbReference>
<dbReference type="PANTHER" id="PTHR43280">
    <property type="entry name" value="ARAC-FAMILY TRANSCRIPTIONAL REGULATOR"/>
    <property type="match status" value="1"/>
</dbReference>
<name>A0AB73T1V2_9FIRM</name>
<dbReference type="SUPFAM" id="SSF52172">
    <property type="entry name" value="CheY-like"/>
    <property type="match status" value="1"/>
</dbReference>
<gene>
    <name evidence="9" type="ORF">C7383_10976</name>
</gene>
<feature type="modified residue" description="4-aspartylphosphate" evidence="6">
    <location>
        <position position="54"/>
    </location>
</feature>
<evidence type="ECO:0000256" key="3">
    <source>
        <dbReference type="ARBA" id="ARBA00023125"/>
    </source>
</evidence>
<dbReference type="Pfam" id="PF12833">
    <property type="entry name" value="HTH_18"/>
    <property type="match status" value="1"/>
</dbReference>
<evidence type="ECO:0000313" key="10">
    <source>
        <dbReference type="Proteomes" id="UP000245412"/>
    </source>
</evidence>